<reference evidence="1 2" key="1">
    <citation type="journal article" date="2006" name="Int. J. Syst. Evol. Microbiol.">
        <title>Haloterrigena longa sp. nov. and Haloterrigena limicola sp. nov., extremely halophilic archaea isolated from a salt lake.</title>
        <authorList>
            <person name="Cui H.L."/>
            <person name="Tohty D."/>
            <person name="Zhou P.J."/>
            <person name="Liu S.J."/>
        </authorList>
    </citation>
    <scope>NUCLEOTIDE SEQUENCE [LARGE SCALE GENOMIC DNA]</scope>
    <source>
        <strain evidence="1 2">ABH32</strain>
    </source>
</reference>
<dbReference type="Proteomes" id="UP000663191">
    <property type="component" value="Chromosome"/>
</dbReference>
<dbReference type="KEGG" id="hlo:J0X27_16295"/>
<evidence type="ECO:0000313" key="2">
    <source>
        <dbReference type="Proteomes" id="UP000663191"/>
    </source>
</evidence>
<protein>
    <submittedName>
        <fullName evidence="1">Uncharacterized protein</fullName>
    </submittedName>
</protein>
<accession>A0A8A2U8K3</accession>
<keyword evidence="2" id="KW-1185">Reference proteome</keyword>
<sequence length="74" mass="7914">MAFESSVTVGQAVSENVPISVGVLDREIGIFDVGSGSRSKRKGGFREDAEKRLLEFSIETLEIGRGGIELAVSE</sequence>
<organism evidence="1 2">
    <name type="scientific">Natrinema longum</name>
    <dbReference type="NCBI Taxonomy" id="370324"/>
    <lineage>
        <taxon>Archaea</taxon>
        <taxon>Methanobacteriati</taxon>
        <taxon>Methanobacteriota</taxon>
        <taxon>Stenosarchaea group</taxon>
        <taxon>Halobacteria</taxon>
        <taxon>Halobacteriales</taxon>
        <taxon>Natrialbaceae</taxon>
        <taxon>Natrinema</taxon>
    </lineage>
</organism>
<dbReference type="GeneID" id="63185337"/>
<dbReference type="EMBL" id="CP071463">
    <property type="protein sequence ID" value="QSW84987.1"/>
    <property type="molecule type" value="Genomic_DNA"/>
</dbReference>
<evidence type="ECO:0000313" key="1">
    <source>
        <dbReference type="EMBL" id="QSW84987.1"/>
    </source>
</evidence>
<name>A0A8A2U8K3_9EURY</name>
<proteinExistence type="predicted"/>
<dbReference type="RefSeq" id="WP_207270191.1">
    <property type="nucleotide sequence ID" value="NZ_CP071463.1"/>
</dbReference>
<gene>
    <name evidence="1" type="ORF">J0X27_16295</name>
</gene>
<dbReference type="AlphaFoldDB" id="A0A8A2U8K3"/>